<comment type="caution">
    <text evidence="8">The sequence shown here is derived from an EMBL/GenBank/DDBJ whole genome shotgun (WGS) entry which is preliminary data.</text>
</comment>
<dbReference type="PROSITE" id="PS51643">
    <property type="entry name" value="HD_CAS3"/>
    <property type="match status" value="1"/>
</dbReference>
<keyword evidence="9" id="KW-1185">Reference proteome</keyword>
<gene>
    <name evidence="8" type="ORF">GCM10009827_015920</name>
</gene>
<evidence type="ECO:0000256" key="5">
    <source>
        <dbReference type="ARBA" id="ARBA00023118"/>
    </source>
</evidence>
<proteinExistence type="predicted"/>
<dbReference type="SMART" id="SM00487">
    <property type="entry name" value="DEXDc"/>
    <property type="match status" value="1"/>
</dbReference>
<dbReference type="SUPFAM" id="SSF52540">
    <property type="entry name" value="P-loop containing nucleoside triphosphate hydrolases"/>
    <property type="match status" value="1"/>
</dbReference>
<keyword evidence="2" id="KW-0378">Hydrolase</keyword>
<feature type="domain" description="HD Cas3-type" evidence="7">
    <location>
        <begin position="804"/>
        <end position="993"/>
    </location>
</feature>
<protein>
    <recommendedName>
        <fullName evidence="7">HD Cas3-type domain-containing protein</fullName>
    </recommendedName>
</protein>
<dbReference type="Pfam" id="PF22590">
    <property type="entry name" value="Cas3-like_C_2"/>
    <property type="match status" value="1"/>
</dbReference>
<evidence type="ECO:0000256" key="6">
    <source>
        <dbReference type="SAM" id="MobiDB-lite"/>
    </source>
</evidence>
<evidence type="ECO:0000256" key="3">
    <source>
        <dbReference type="ARBA" id="ARBA00022806"/>
    </source>
</evidence>
<dbReference type="EMBL" id="BAAAQD010000002">
    <property type="protein sequence ID" value="GAA1503633.1"/>
    <property type="molecule type" value="Genomic_DNA"/>
</dbReference>
<dbReference type="Gene3D" id="3.40.50.300">
    <property type="entry name" value="P-loop containing nucleotide triphosphate hydrolases"/>
    <property type="match status" value="2"/>
</dbReference>
<dbReference type="RefSeq" id="WP_344501124.1">
    <property type="nucleotide sequence ID" value="NZ_BAAAQD010000002.1"/>
</dbReference>
<evidence type="ECO:0000256" key="1">
    <source>
        <dbReference type="ARBA" id="ARBA00022741"/>
    </source>
</evidence>
<keyword evidence="5" id="KW-0051">Antiviral defense</keyword>
<dbReference type="InterPro" id="IPR054712">
    <property type="entry name" value="Cas3-like_dom"/>
</dbReference>
<organism evidence="8 9">
    <name type="scientific">Dactylosporangium maewongense</name>
    <dbReference type="NCBI Taxonomy" id="634393"/>
    <lineage>
        <taxon>Bacteria</taxon>
        <taxon>Bacillati</taxon>
        <taxon>Actinomycetota</taxon>
        <taxon>Actinomycetes</taxon>
        <taxon>Micromonosporales</taxon>
        <taxon>Micromonosporaceae</taxon>
        <taxon>Dactylosporangium</taxon>
    </lineage>
</organism>
<evidence type="ECO:0000259" key="7">
    <source>
        <dbReference type="PROSITE" id="PS51643"/>
    </source>
</evidence>
<reference evidence="8 9" key="1">
    <citation type="journal article" date="2019" name="Int. J. Syst. Evol. Microbiol.">
        <title>The Global Catalogue of Microorganisms (GCM) 10K type strain sequencing project: providing services to taxonomists for standard genome sequencing and annotation.</title>
        <authorList>
            <consortium name="The Broad Institute Genomics Platform"/>
            <consortium name="The Broad Institute Genome Sequencing Center for Infectious Disease"/>
            <person name="Wu L."/>
            <person name="Ma J."/>
        </authorList>
    </citation>
    <scope>NUCLEOTIDE SEQUENCE [LARGE SCALE GENOMIC DNA]</scope>
    <source>
        <strain evidence="8 9">JCM 15933</strain>
    </source>
</reference>
<dbReference type="Proteomes" id="UP001501470">
    <property type="component" value="Unassembled WGS sequence"/>
</dbReference>
<keyword evidence="4" id="KW-0067">ATP-binding</keyword>
<accession>A0ABN1ZSW4</accession>
<evidence type="ECO:0000313" key="8">
    <source>
        <dbReference type="EMBL" id="GAA1503633.1"/>
    </source>
</evidence>
<dbReference type="InterPro" id="IPR006483">
    <property type="entry name" value="CRISPR-assoc_Cas3_HD"/>
</dbReference>
<dbReference type="InterPro" id="IPR027417">
    <property type="entry name" value="P-loop_NTPase"/>
</dbReference>
<evidence type="ECO:0000256" key="4">
    <source>
        <dbReference type="ARBA" id="ARBA00022840"/>
    </source>
</evidence>
<evidence type="ECO:0000256" key="2">
    <source>
        <dbReference type="ARBA" id="ARBA00022801"/>
    </source>
</evidence>
<dbReference type="InterPro" id="IPR014001">
    <property type="entry name" value="Helicase_ATP-bd"/>
</dbReference>
<keyword evidence="1" id="KW-0547">Nucleotide-binding</keyword>
<evidence type="ECO:0000313" key="9">
    <source>
        <dbReference type="Proteomes" id="UP001501470"/>
    </source>
</evidence>
<name>A0ABN1ZSW4_9ACTN</name>
<feature type="region of interest" description="Disordered" evidence="6">
    <location>
        <begin position="863"/>
        <end position="894"/>
    </location>
</feature>
<keyword evidence="3" id="KW-0347">Helicase</keyword>
<sequence>MSLDRKDFAAFFASVHQPEPAHASDGSLPAPGGPPQPFHWQERLLDAVLDTGVWPDRIVAPTGAGKTAAIDVHVFATALTAVSGGPRPPRRLAMVVPRRVLVDDQHRHASRLADLLDPGRDDVLGEVAAILARLRWPAEPPESGPGRLSSPLIVGRLRGGAVPSRSWRDYPTACTVLCATPDMFGSRLLFRGYGTSSRAWPREAGLLAFDTAVVVDEAHLARQLLTTTRRVAQLAAVAEEPVPVPVLQVVETTATPPRGISTDGAESGQTSVSVTDADLDEPVLARRLTQPKPVRIVPIQEWPADTPAKRRKVATAVADAVVDVLTSLDRSAELPHTVGCFVNTVAMAVAVADQLRDRRTDGAGLRAVMVCGQTRPADLDRLDQQHPGLLTSAGNPDIDVIVTTQSLEVGVDLDLAAVVTELAAGSALAQRVGRANRRGLRGHAPVRVLGNARTLTDRAQSGPYQGDDLHDALEWMTRRAADPRGLAPWALREDPPPPAAPRRSLWQRPELADAWHWARTSDDLAAAPELDLWLADSFDDETAVGVVVRDAIPADVTDAVRLLRAMPPADREVFATPYRTVSAVLTELLRQTQPGGTSGGDAAPTPPMIRIRGEEITVLTAQVDDGRIRVDLRPGDLVVIDSAARVFTRSTAGPEAGFSPPVLVEYDETAGAPRVNADDVSQVITTSNPTGQEQVTLRLEPAIWGAHRDTIEHLISAFTDDYHASPKRRRHRGLADLLAGLGRDLPHAHPWVRMLAEATTLLRRAVTETEIELHQDEAGEIVRLLVLDRRRAGADEQLRQIRTTSSDPVTLDCHQRDVGVRATVLGEHLGLPRALVAALRVAGDHHDDGKADLRFQARLGADPAGPALAKQHPDVTAAEQRRNADASGVPSRWRHEQRSVVESWRAVNAGDSAPHAQLAARLVGTSHGHGRTGFPHTATELMHSADPADLRNVAIDLFDLGGWDDLVEHTHRQWGVWGCAYLEALLRAADGQTSAEGR</sequence>